<sequence length="46" mass="5250">LNKHIIENSCKPLELLFQSTWISVTVNLSRAALFSLLIQSHRTLIT</sequence>
<evidence type="ECO:0000313" key="3">
    <source>
        <dbReference type="Proteomes" id="UP000320475"/>
    </source>
</evidence>
<evidence type="ECO:0000256" key="1">
    <source>
        <dbReference type="SAM" id="Phobius"/>
    </source>
</evidence>
<feature type="transmembrane region" description="Helical" evidence="1">
    <location>
        <begin position="20"/>
        <end position="38"/>
    </location>
</feature>
<dbReference type="EMBL" id="QEAM01001097">
    <property type="protein sequence ID" value="TPX30980.1"/>
    <property type="molecule type" value="Genomic_DNA"/>
</dbReference>
<comment type="caution">
    <text evidence="2">The sequence shown here is derived from an EMBL/GenBank/DDBJ whole genome shotgun (WGS) entry which is preliminary data.</text>
</comment>
<dbReference type="Proteomes" id="UP000320475">
    <property type="component" value="Unassembled WGS sequence"/>
</dbReference>
<feature type="non-terminal residue" evidence="2">
    <location>
        <position position="1"/>
    </location>
</feature>
<accession>A0A507BKH7</accession>
<gene>
    <name evidence="2" type="ORF">SeLEV6574_g08569</name>
</gene>
<organism evidence="2 3">
    <name type="scientific">Synchytrium endobioticum</name>
    <dbReference type="NCBI Taxonomy" id="286115"/>
    <lineage>
        <taxon>Eukaryota</taxon>
        <taxon>Fungi</taxon>
        <taxon>Fungi incertae sedis</taxon>
        <taxon>Chytridiomycota</taxon>
        <taxon>Chytridiomycota incertae sedis</taxon>
        <taxon>Chytridiomycetes</taxon>
        <taxon>Synchytriales</taxon>
        <taxon>Synchytriaceae</taxon>
        <taxon>Synchytrium</taxon>
    </lineage>
</organism>
<keyword evidence="1" id="KW-0472">Membrane</keyword>
<name>A0A507BKH7_9FUNG</name>
<reference evidence="2 3" key="1">
    <citation type="journal article" date="2019" name="Sci. Rep.">
        <title>Comparative genomics of chytrid fungi reveal insights into the obligate biotrophic and pathogenic lifestyle of Synchytrium endobioticum.</title>
        <authorList>
            <person name="van de Vossenberg B.T.L.H."/>
            <person name="Warris S."/>
            <person name="Nguyen H.D.T."/>
            <person name="van Gent-Pelzer M.P.E."/>
            <person name="Joly D.L."/>
            <person name="van de Geest H.C."/>
            <person name="Bonants P.J.M."/>
            <person name="Smith D.S."/>
            <person name="Levesque C.A."/>
            <person name="van der Lee T.A.J."/>
        </authorList>
    </citation>
    <scope>NUCLEOTIDE SEQUENCE [LARGE SCALE GENOMIC DNA]</scope>
    <source>
        <strain evidence="2 3">LEV6574</strain>
    </source>
</reference>
<proteinExistence type="predicted"/>
<keyword evidence="1" id="KW-0812">Transmembrane</keyword>
<evidence type="ECO:0000313" key="2">
    <source>
        <dbReference type="EMBL" id="TPX30980.1"/>
    </source>
</evidence>
<dbReference type="AlphaFoldDB" id="A0A507BKH7"/>
<protein>
    <submittedName>
        <fullName evidence="2">Uncharacterized protein</fullName>
    </submittedName>
</protein>
<keyword evidence="1" id="KW-1133">Transmembrane helix</keyword>